<dbReference type="Proteomes" id="UP000030759">
    <property type="component" value="Unassembled WGS sequence"/>
</dbReference>
<proteinExistence type="predicted"/>
<accession>A0A061IR70</accession>
<dbReference type="AlphaFoldDB" id="A0A061IR70"/>
<protein>
    <submittedName>
        <fullName evidence="1">Uncharacterized protein</fullName>
    </submittedName>
</protein>
<sequence>MLCYSASIPSMSSSSFKAHVPIPSSRVFSLEQYPSEGELTHHWIQQPLQDGNLEEIIRVPQDQYGQCERNLENKCPAQRAKAGAELELCLQAVERSGAEKGKDEEQWGLGRWGRTLAIRKGECPGKLGGKPTAPWLAHKGSDPDPGATLPWQWLPAVSFSVSNIRRVVSFTSIRSQCKCLSHPEASIDDLLECAECTSTGSHLAKLGARRKVYKNVISSQCKCKEKLHSFRMAIQPV</sequence>
<evidence type="ECO:0000313" key="2">
    <source>
        <dbReference type="Proteomes" id="UP000030759"/>
    </source>
</evidence>
<dbReference type="EMBL" id="KE663896">
    <property type="protein sequence ID" value="ERE90613.1"/>
    <property type="molecule type" value="Genomic_DNA"/>
</dbReference>
<gene>
    <name evidence="1" type="ORF">H671_1g1539</name>
</gene>
<name>A0A061IR70_CRIGR</name>
<organism evidence="1 2">
    <name type="scientific">Cricetulus griseus</name>
    <name type="common">Chinese hamster</name>
    <name type="synonym">Cricetulus barabensis griseus</name>
    <dbReference type="NCBI Taxonomy" id="10029"/>
    <lineage>
        <taxon>Eukaryota</taxon>
        <taxon>Metazoa</taxon>
        <taxon>Chordata</taxon>
        <taxon>Craniata</taxon>
        <taxon>Vertebrata</taxon>
        <taxon>Euteleostomi</taxon>
        <taxon>Mammalia</taxon>
        <taxon>Eutheria</taxon>
        <taxon>Euarchontoglires</taxon>
        <taxon>Glires</taxon>
        <taxon>Rodentia</taxon>
        <taxon>Myomorpha</taxon>
        <taxon>Muroidea</taxon>
        <taxon>Cricetidae</taxon>
        <taxon>Cricetinae</taxon>
        <taxon>Cricetulus</taxon>
    </lineage>
</organism>
<reference evidence="2" key="1">
    <citation type="journal article" date="2013" name="Nat. Biotechnol.">
        <title>Chinese hamster genome sequenced from sorted chromosomes.</title>
        <authorList>
            <person name="Brinkrolf K."/>
            <person name="Rupp O."/>
            <person name="Laux H."/>
            <person name="Kollin F."/>
            <person name="Ernst W."/>
            <person name="Linke B."/>
            <person name="Kofler R."/>
            <person name="Romand S."/>
            <person name="Hesse F."/>
            <person name="Budach W.E."/>
            <person name="Galosy S."/>
            <person name="Muller D."/>
            <person name="Noll T."/>
            <person name="Wienberg J."/>
            <person name="Jostock T."/>
            <person name="Leonard M."/>
            <person name="Grillari J."/>
            <person name="Tauch A."/>
            <person name="Goesmann A."/>
            <person name="Helk B."/>
            <person name="Mott J.E."/>
            <person name="Puhler A."/>
            <person name="Borth N."/>
        </authorList>
    </citation>
    <scope>NUCLEOTIDE SEQUENCE [LARGE SCALE GENOMIC DNA]</scope>
    <source>
        <strain evidence="2">17A/GY</strain>
    </source>
</reference>
<evidence type="ECO:0000313" key="1">
    <source>
        <dbReference type="EMBL" id="ERE90613.1"/>
    </source>
</evidence>